<name>A0ABV0K1Z9_9CYAN</name>
<organism evidence="2 3">
    <name type="scientific">Leptolyngbya subtilissima DQ-A4</name>
    <dbReference type="NCBI Taxonomy" id="2933933"/>
    <lineage>
        <taxon>Bacteria</taxon>
        <taxon>Bacillati</taxon>
        <taxon>Cyanobacteriota</taxon>
        <taxon>Cyanophyceae</taxon>
        <taxon>Leptolyngbyales</taxon>
        <taxon>Leptolyngbyaceae</taxon>
        <taxon>Leptolyngbya group</taxon>
        <taxon>Leptolyngbya</taxon>
    </lineage>
</organism>
<keyword evidence="3" id="KW-1185">Reference proteome</keyword>
<feature type="region of interest" description="Disordered" evidence="1">
    <location>
        <begin position="32"/>
        <end position="75"/>
    </location>
</feature>
<sequence>MPAKPDQSPLQRRRPTLARWAVAIAAGVAIVGCRPNSPPQTEAINPAPAAPTDSAPEPAAQSTEPPTATTAAPATTPTATLPISLIKEWQPLSDVLLAFGPMTLTPDQVQWGSGQTSPYTLVSTEGGYLLELGANPSFYDTQNRYIKLIPKADTNTANSIEVAFYTNSDQLQSDEYVMYGGYFAE</sequence>
<accession>A0ABV0K1Z9</accession>
<dbReference type="RefSeq" id="WP_190696814.1">
    <property type="nucleotide sequence ID" value="NZ_JAMPKX010000002.1"/>
</dbReference>
<evidence type="ECO:0000313" key="2">
    <source>
        <dbReference type="EMBL" id="MEP0946791.1"/>
    </source>
</evidence>
<dbReference type="Proteomes" id="UP001482513">
    <property type="component" value="Unassembled WGS sequence"/>
</dbReference>
<reference evidence="2 3" key="1">
    <citation type="submission" date="2022-04" db="EMBL/GenBank/DDBJ databases">
        <title>Positive selection, recombination, and allopatry shape intraspecific diversity of widespread and dominant cyanobacteria.</title>
        <authorList>
            <person name="Wei J."/>
            <person name="Shu W."/>
            <person name="Hu C."/>
        </authorList>
    </citation>
    <scope>NUCLEOTIDE SEQUENCE [LARGE SCALE GENOMIC DNA]</scope>
    <source>
        <strain evidence="2 3">DQ-A4</strain>
    </source>
</reference>
<dbReference type="EMBL" id="JAMPKX010000002">
    <property type="protein sequence ID" value="MEP0946791.1"/>
    <property type="molecule type" value="Genomic_DNA"/>
</dbReference>
<gene>
    <name evidence="2" type="ORF">NC992_07895</name>
</gene>
<evidence type="ECO:0000313" key="3">
    <source>
        <dbReference type="Proteomes" id="UP001482513"/>
    </source>
</evidence>
<protein>
    <submittedName>
        <fullName evidence="2">Uncharacterized protein</fullName>
    </submittedName>
</protein>
<dbReference type="PROSITE" id="PS51257">
    <property type="entry name" value="PROKAR_LIPOPROTEIN"/>
    <property type="match status" value="1"/>
</dbReference>
<proteinExistence type="predicted"/>
<feature type="compositionally biased region" description="Low complexity" evidence="1">
    <location>
        <begin position="54"/>
        <end position="75"/>
    </location>
</feature>
<comment type="caution">
    <text evidence="2">The sequence shown here is derived from an EMBL/GenBank/DDBJ whole genome shotgun (WGS) entry which is preliminary data.</text>
</comment>
<evidence type="ECO:0000256" key="1">
    <source>
        <dbReference type="SAM" id="MobiDB-lite"/>
    </source>
</evidence>